<feature type="region of interest" description="Disordered" evidence="7">
    <location>
        <begin position="1"/>
        <end position="20"/>
    </location>
</feature>
<feature type="binding site" description="axial binding residue" evidence="5">
    <location>
        <position position="501"/>
    </location>
    <ligand>
        <name>heme</name>
        <dbReference type="ChEBI" id="CHEBI:30413"/>
    </ligand>
    <ligandPart>
        <name>Fe</name>
        <dbReference type="ChEBI" id="CHEBI:18248"/>
    </ligandPart>
</feature>
<dbReference type="GO" id="GO:0005506">
    <property type="term" value="F:iron ion binding"/>
    <property type="evidence" value="ECO:0007669"/>
    <property type="project" value="InterPro"/>
</dbReference>
<evidence type="ECO:0000256" key="7">
    <source>
        <dbReference type="SAM" id="MobiDB-lite"/>
    </source>
</evidence>
<dbReference type="InterPro" id="IPR017972">
    <property type="entry name" value="Cyt_P450_CS"/>
</dbReference>
<evidence type="ECO:0000256" key="5">
    <source>
        <dbReference type="PIRSR" id="PIRSR602403-1"/>
    </source>
</evidence>
<comment type="cofactor">
    <cofactor evidence="1 5">
        <name>heme</name>
        <dbReference type="ChEBI" id="CHEBI:30413"/>
    </cofactor>
</comment>
<keyword evidence="6" id="KW-0560">Oxidoreductase</keyword>
<dbReference type="GO" id="GO:0020037">
    <property type="term" value="F:heme binding"/>
    <property type="evidence" value="ECO:0007669"/>
    <property type="project" value="InterPro"/>
</dbReference>
<name>A0A6A5WVZ3_9PLEO</name>
<dbReference type="GO" id="GO:0004497">
    <property type="term" value="F:monooxygenase activity"/>
    <property type="evidence" value="ECO:0007669"/>
    <property type="project" value="UniProtKB-KW"/>
</dbReference>
<dbReference type="SUPFAM" id="SSF48264">
    <property type="entry name" value="Cytochrome P450"/>
    <property type="match status" value="1"/>
</dbReference>
<feature type="compositionally biased region" description="Polar residues" evidence="7">
    <location>
        <begin position="11"/>
        <end position="20"/>
    </location>
</feature>
<dbReference type="PROSITE" id="PS00086">
    <property type="entry name" value="CYTOCHROME_P450"/>
    <property type="match status" value="1"/>
</dbReference>
<dbReference type="InterPro" id="IPR036396">
    <property type="entry name" value="Cyt_P450_sf"/>
</dbReference>
<evidence type="ECO:0000256" key="1">
    <source>
        <dbReference type="ARBA" id="ARBA00001971"/>
    </source>
</evidence>
<dbReference type="Gene3D" id="1.10.630.10">
    <property type="entry name" value="Cytochrome P450"/>
    <property type="match status" value="1"/>
</dbReference>
<comment type="similarity">
    <text evidence="2 6">Belongs to the cytochrome P450 family.</text>
</comment>
<dbReference type="InterPro" id="IPR050121">
    <property type="entry name" value="Cytochrome_P450_monoxygenase"/>
</dbReference>
<proteinExistence type="inferred from homology"/>
<evidence type="ECO:0000256" key="3">
    <source>
        <dbReference type="ARBA" id="ARBA00022723"/>
    </source>
</evidence>
<dbReference type="InterPro" id="IPR001128">
    <property type="entry name" value="Cyt_P450"/>
</dbReference>
<organism evidence="8 9">
    <name type="scientific">Amniculicola lignicola CBS 123094</name>
    <dbReference type="NCBI Taxonomy" id="1392246"/>
    <lineage>
        <taxon>Eukaryota</taxon>
        <taxon>Fungi</taxon>
        <taxon>Dikarya</taxon>
        <taxon>Ascomycota</taxon>
        <taxon>Pezizomycotina</taxon>
        <taxon>Dothideomycetes</taxon>
        <taxon>Pleosporomycetidae</taxon>
        <taxon>Pleosporales</taxon>
        <taxon>Amniculicolaceae</taxon>
        <taxon>Amniculicola</taxon>
    </lineage>
</organism>
<dbReference type="Pfam" id="PF00067">
    <property type="entry name" value="p450"/>
    <property type="match status" value="1"/>
</dbReference>
<keyword evidence="4 5" id="KW-0408">Iron</keyword>
<dbReference type="CDD" id="cd11059">
    <property type="entry name" value="CYP_fungal"/>
    <property type="match status" value="1"/>
</dbReference>
<protein>
    <submittedName>
        <fullName evidence="8">Cytochrome P450</fullName>
    </submittedName>
</protein>
<dbReference type="PANTHER" id="PTHR24305">
    <property type="entry name" value="CYTOCHROME P450"/>
    <property type="match status" value="1"/>
</dbReference>
<dbReference type="PANTHER" id="PTHR24305:SF166">
    <property type="entry name" value="CYTOCHROME P450 12A4, MITOCHONDRIAL-RELATED"/>
    <property type="match status" value="1"/>
</dbReference>
<dbReference type="InterPro" id="IPR002403">
    <property type="entry name" value="Cyt_P450_E_grp-IV"/>
</dbReference>
<dbReference type="OrthoDB" id="1470350at2759"/>
<dbReference type="GO" id="GO:0016705">
    <property type="term" value="F:oxidoreductase activity, acting on paired donors, with incorporation or reduction of molecular oxygen"/>
    <property type="evidence" value="ECO:0007669"/>
    <property type="project" value="InterPro"/>
</dbReference>
<dbReference type="AlphaFoldDB" id="A0A6A5WVZ3"/>
<keyword evidence="5 6" id="KW-0349">Heme</keyword>
<evidence type="ECO:0000313" key="9">
    <source>
        <dbReference type="Proteomes" id="UP000799779"/>
    </source>
</evidence>
<evidence type="ECO:0000313" key="8">
    <source>
        <dbReference type="EMBL" id="KAF2001786.1"/>
    </source>
</evidence>
<reference evidence="8" key="1">
    <citation type="journal article" date="2020" name="Stud. Mycol.">
        <title>101 Dothideomycetes genomes: a test case for predicting lifestyles and emergence of pathogens.</title>
        <authorList>
            <person name="Haridas S."/>
            <person name="Albert R."/>
            <person name="Binder M."/>
            <person name="Bloem J."/>
            <person name="Labutti K."/>
            <person name="Salamov A."/>
            <person name="Andreopoulos B."/>
            <person name="Baker S."/>
            <person name="Barry K."/>
            <person name="Bills G."/>
            <person name="Bluhm B."/>
            <person name="Cannon C."/>
            <person name="Castanera R."/>
            <person name="Culley D."/>
            <person name="Daum C."/>
            <person name="Ezra D."/>
            <person name="Gonzalez J."/>
            <person name="Henrissat B."/>
            <person name="Kuo A."/>
            <person name="Liang C."/>
            <person name="Lipzen A."/>
            <person name="Lutzoni F."/>
            <person name="Magnuson J."/>
            <person name="Mondo S."/>
            <person name="Nolan M."/>
            <person name="Ohm R."/>
            <person name="Pangilinan J."/>
            <person name="Park H.-J."/>
            <person name="Ramirez L."/>
            <person name="Alfaro M."/>
            <person name="Sun H."/>
            <person name="Tritt A."/>
            <person name="Yoshinaga Y."/>
            <person name="Zwiers L.-H."/>
            <person name="Turgeon B."/>
            <person name="Goodwin S."/>
            <person name="Spatafora J."/>
            <person name="Crous P."/>
            <person name="Grigoriev I."/>
        </authorList>
    </citation>
    <scope>NUCLEOTIDE SEQUENCE</scope>
    <source>
        <strain evidence="8">CBS 123094</strain>
    </source>
</reference>
<evidence type="ECO:0000256" key="4">
    <source>
        <dbReference type="ARBA" id="ARBA00023004"/>
    </source>
</evidence>
<accession>A0A6A5WVZ3</accession>
<keyword evidence="6" id="KW-0503">Monooxygenase</keyword>
<evidence type="ECO:0000256" key="6">
    <source>
        <dbReference type="RuleBase" id="RU000461"/>
    </source>
</evidence>
<keyword evidence="3 5" id="KW-0479">Metal-binding</keyword>
<dbReference type="Proteomes" id="UP000799779">
    <property type="component" value="Unassembled WGS sequence"/>
</dbReference>
<evidence type="ECO:0000256" key="2">
    <source>
        <dbReference type="ARBA" id="ARBA00010617"/>
    </source>
</evidence>
<dbReference type="PRINTS" id="PR00465">
    <property type="entry name" value="EP450IV"/>
</dbReference>
<dbReference type="EMBL" id="ML977581">
    <property type="protein sequence ID" value="KAF2001786.1"/>
    <property type="molecule type" value="Genomic_DNA"/>
</dbReference>
<gene>
    <name evidence="8" type="ORF">P154DRAFT_595884</name>
</gene>
<keyword evidence="9" id="KW-1185">Reference proteome</keyword>
<sequence length="554" mass="63748">MFFKPRLESLDASTSCKGSNPTQFSPIRRLVAVIILLSRFIIYPIFFSPLKRIPYAHPLAIFTPLWMDWRRFVGREVQTTNEAFKKYGPYVRLGPNEVAVNTIPGGITTVHGHGFENFDKTSWYDFFINYGTRNTFSALGKEHGSKRKRVTSVYAKSYIQNSRHVRAILAEMVQNRLLPAFWEMAASNAPHDILEINFAYGLDFVAAFIFGLSRSTNFLQDQVCRQVWLEEYRKSHPSEYMFWLLEHPRLIRVLAKFRIFVVPKWYHKADVDFDMWGTKLVDETEKFLQKGFTEEAASSGEMPHVYFQQKRAMAEELKLDKGAYFKPTPQQRLELASECLDHLVATRDTFGVAFSFVLLELSKHPYAQARLRAELRSIKTPVWYSPTSTGRISIANLPEPTVLEELPYLWAVLKESIRLRGTVPSPNPRITPSGTTTNLGPHKNIPPGVRISAFAWCLHRNEAVFPQPELWLPDRWLKCSSQELAEMEKWFWAFGSGSRQCLGRNVAMEIMRYALATIYTNFETSVVDDTGFNYNSFVTGSLGNRLMLKFTHVA</sequence>